<comment type="caution">
    <text evidence="10">The sequence shown here is derived from an EMBL/GenBank/DDBJ whole genome shotgun (WGS) entry which is preliminary data.</text>
</comment>
<dbReference type="SUPFAM" id="SSF53448">
    <property type="entry name" value="Nucleotide-diphospho-sugar transferases"/>
    <property type="match status" value="1"/>
</dbReference>
<keyword evidence="5 8" id="KW-0460">Magnesium</keyword>
<evidence type="ECO:0000256" key="5">
    <source>
        <dbReference type="ARBA" id="ARBA00022842"/>
    </source>
</evidence>
<feature type="binding site" evidence="8">
    <location>
        <position position="24"/>
    </location>
    <ligand>
        <name>GTP</name>
        <dbReference type="ChEBI" id="CHEBI:37565"/>
    </ligand>
</feature>
<organism evidence="10 11">
    <name type="scientific">Haematobacter massiliensis</name>
    <dbReference type="NCBI Taxonomy" id="195105"/>
    <lineage>
        <taxon>Bacteria</taxon>
        <taxon>Pseudomonadati</taxon>
        <taxon>Pseudomonadota</taxon>
        <taxon>Alphaproteobacteria</taxon>
        <taxon>Rhodobacterales</taxon>
        <taxon>Paracoccaceae</taxon>
        <taxon>Haematobacter</taxon>
    </lineage>
</organism>
<name>A0A086Y319_9RHOB</name>
<evidence type="ECO:0000256" key="2">
    <source>
        <dbReference type="ARBA" id="ARBA00022679"/>
    </source>
</evidence>
<evidence type="ECO:0000256" key="3">
    <source>
        <dbReference type="ARBA" id="ARBA00022723"/>
    </source>
</evidence>
<comment type="subcellular location">
    <subcellularLocation>
        <location evidence="8">Cytoplasm</location>
    </subcellularLocation>
</comment>
<dbReference type="Pfam" id="PF12804">
    <property type="entry name" value="NTP_transf_3"/>
    <property type="match status" value="1"/>
</dbReference>
<evidence type="ECO:0000256" key="1">
    <source>
        <dbReference type="ARBA" id="ARBA00022490"/>
    </source>
</evidence>
<dbReference type="GO" id="GO:0061603">
    <property type="term" value="F:molybdenum cofactor guanylyltransferase activity"/>
    <property type="evidence" value="ECO:0007669"/>
    <property type="project" value="UniProtKB-EC"/>
</dbReference>
<evidence type="ECO:0000256" key="8">
    <source>
        <dbReference type="HAMAP-Rule" id="MF_00316"/>
    </source>
</evidence>
<feature type="binding site" evidence="8">
    <location>
        <begin position="11"/>
        <end position="13"/>
    </location>
    <ligand>
        <name>GTP</name>
        <dbReference type="ChEBI" id="CHEBI:37565"/>
    </ligand>
</feature>
<evidence type="ECO:0000256" key="7">
    <source>
        <dbReference type="ARBA" id="ARBA00023150"/>
    </source>
</evidence>
<evidence type="ECO:0000259" key="9">
    <source>
        <dbReference type="Pfam" id="PF12804"/>
    </source>
</evidence>
<comment type="similarity">
    <text evidence="8">Belongs to the MobA family.</text>
</comment>
<comment type="subunit">
    <text evidence="8">Monomer.</text>
</comment>
<dbReference type="RefSeq" id="WP_035711645.1">
    <property type="nucleotide sequence ID" value="NZ_CAMIFG010000002.1"/>
</dbReference>
<dbReference type="GO" id="GO:0046872">
    <property type="term" value="F:metal ion binding"/>
    <property type="evidence" value="ECO:0007669"/>
    <property type="project" value="UniProtKB-KW"/>
</dbReference>
<proteinExistence type="inferred from homology"/>
<evidence type="ECO:0000256" key="4">
    <source>
        <dbReference type="ARBA" id="ARBA00022741"/>
    </source>
</evidence>
<dbReference type="OrthoDB" id="9788394at2"/>
<comment type="function">
    <text evidence="8">Transfers a GMP moiety from GTP to Mo-molybdopterin (Mo-MPT) cofactor (Moco or molybdenum cofactor) to form Mo-molybdopterin guanine dinucleotide (Mo-MGD) cofactor.</text>
</comment>
<dbReference type="CDD" id="cd02503">
    <property type="entry name" value="MobA"/>
    <property type="match status" value="1"/>
</dbReference>
<dbReference type="eggNOG" id="COG0746">
    <property type="taxonomic scope" value="Bacteria"/>
</dbReference>
<dbReference type="GO" id="GO:0005737">
    <property type="term" value="C:cytoplasm"/>
    <property type="evidence" value="ECO:0007669"/>
    <property type="project" value="UniProtKB-SubCell"/>
</dbReference>
<dbReference type="InterPro" id="IPR025877">
    <property type="entry name" value="MobA-like_NTP_Trfase"/>
</dbReference>
<feature type="binding site" evidence="8">
    <location>
        <position position="52"/>
    </location>
    <ligand>
        <name>GTP</name>
        <dbReference type="ChEBI" id="CHEBI:37565"/>
    </ligand>
</feature>
<dbReference type="NCBIfam" id="TIGR02665">
    <property type="entry name" value="molyb_mobA"/>
    <property type="match status" value="1"/>
</dbReference>
<feature type="binding site" evidence="8">
    <location>
        <position position="102"/>
    </location>
    <ligand>
        <name>GTP</name>
        <dbReference type="ChEBI" id="CHEBI:37565"/>
    </ligand>
</feature>
<evidence type="ECO:0000256" key="6">
    <source>
        <dbReference type="ARBA" id="ARBA00023134"/>
    </source>
</evidence>
<comment type="domain">
    <text evidence="8">The N-terminal domain determines nucleotide recognition and specific binding, while the C-terminal domain determines the specific binding to the target protein.</text>
</comment>
<dbReference type="EMBL" id="JGYG01000007">
    <property type="protein sequence ID" value="KFI28669.1"/>
    <property type="molecule type" value="Genomic_DNA"/>
</dbReference>
<keyword evidence="1 8" id="KW-0963">Cytoplasm</keyword>
<keyword evidence="11" id="KW-1185">Reference proteome</keyword>
<dbReference type="Gene3D" id="3.90.550.10">
    <property type="entry name" value="Spore Coat Polysaccharide Biosynthesis Protein SpsA, Chain A"/>
    <property type="match status" value="1"/>
</dbReference>
<evidence type="ECO:0000313" key="10">
    <source>
        <dbReference type="EMBL" id="KFI28669.1"/>
    </source>
</evidence>
<feature type="domain" description="MobA-like NTP transferase" evidence="9">
    <location>
        <begin position="8"/>
        <end position="166"/>
    </location>
</feature>
<dbReference type="HAMAP" id="MF_00316">
    <property type="entry name" value="MobA"/>
    <property type="match status" value="1"/>
</dbReference>
<accession>A0A086Y319</accession>
<reference evidence="10 11" key="1">
    <citation type="submission" date="2014-03" db="EMBL/GenBank/DDBJ databases">
        <title>Genome of Haematobacter massiliensis CCUG 47968.</title>
        <authorList>
            <person name="Wang D."/>
            <person name="Wang G."/>
        </authorList>
    </citation>
    <scope>NUCLEOTIDE SEQUENCE [LARGE SCALE GENOMIC DNA]</scope>
    <source>
        <strain evidence="10 11">CCUG 47968</strain>
    </source>
</reference>
<feature type="binding site" evidence="8">
    <location>
        <position position="102"/>
    </location>
    <ligand>
        <name>Mg(2+)</name>
        <dbReference type="ChEBI" id="CHEBI:18420"/>
    </ligand>
</feature>
<dbReference type="AlphaFoldDB" id="A0A086Y319"/>
<keyword evidence="7 8" id="KW-0501">Molybdenum cofactor biosynthesis</keyword>
<comment type="cofactor">
    <cofactor evidence="8">
        <name>Mg(2+)</name>
        <dbReference type="ChEBI" id="CHEBI:18420"/>
    </cofactor>
</comment>
<dbReference type="PANTHER" id="PTHR19136">
    <property type="entry name" value="MOLYBDENUM COFACTOR GUANYLYLTRANSFERASE"/>
    <property type="match status" value="1"/>
</dbReference>
<dbReference type="Proteomes" id="UP000028826">
    <property type="component" value="Unassembled WGS sequence"/>
</dbReference>
<keyword evidence="4 8" id="KW-0547">Nucleotide-binding</keyword>
<keyword evidence="3 8" id="KW-0479">Metal-binding</keyword>
<dbReference type="EC" id="2.7.7.77" evidence="8"/>
<sequence>MVSSRPPAVILAGGLSRRMGGGDKALKPLGSGTLLSHVIARLGAQVSSLALNINGDARRFDVNLPGLADSIPDHPGPLAGILAGMEWAAAAQADWIVTAACDTPFLPADLVVRLCARQEETGAPIVLAASGPGGKPVMHPTFGLWSTALAPALRRDITGGSRRIRDFAERAGLALAPFDGDPFFNVNTPEDLDEARRRLAEYTS</sequence>
<gene>
    <name evidence="8" type="primary">mobA</name>
    <name evidence="10" type="ORF">CN97_18150</name>
</gene>
<keyword evidence="6 8" id="KW-0342">GTP-binding</keyword>
<dbReference type="GO" id="GO:0005525">
    <property type="term" value="F:GTP binding"/>
    <property type="evidence" value="ECO:0007669"/>
    <property type="project" value="UniProtKB-UniRule"/>
</dbReference>
<keyword evidence="2 8" id="KW-0808">Transferase</keyword>
<evidence type="ECO:0000313" key="11">
    <source>
        <dbReference type="Proteomes" id="UP000028826"/>
    </source>
</evidence>
<dbReference type="PANTHER" id="PTHR19136:SF81">
    <property type="entry name" value="MOLYBDENUM COFACTOR GUANYLYLTRANSFERASE"/>
    <property type="match status" value="1"/>
</dbReference>
<dbReference type="InterPro" id="IPR029044">
    <property type="entry name" value="Nucleotide-diphossugar_trans"/>
</dbReference>
<dbReference type="GO" id="GO:1902758">
    <property type="term" value="P:bis(molybdopterin guanine dinucleotide)molybdenum biosynthetic process"/>
    <property type="evidence" value="ECO:0007669"/>
    <property type="project" value="TreeGrafter"/>
</dbReference>
<feature type="binding site" evidence="8">
    <location>
        <position position="69"/>
    </location>
    <ligand>
        <name>GTP</name>
        <dbReference type="ChEBI" id="CHEBI:37565"/>
    </ligand>
</feature>
<dbReference type="STRING" id="195105.CN97_18150"/>
<protein>
    <recommendedName>
        <fullName evidence="8">Molybdenum cofactor guanylyltransferase</fullName>
        <shortName evidence="8">MoCo guanylyltransferase</shortName>
        <ecNumber evidence="8">2.7.7.77</ecNumber>
    </recommendedName>
    <alternativeName>
        <fullName evidence="8">GTP:molybdopterin guanylyltransferase</fullName>
    </alternativeName>
    <alternativeName>
        <fullName evidence="8">Mo-MPT guanylyltransferase</fullName>
    </alternativeName>
    <alternativeName>
        <fullName evidence="8">Molybdopterin guanylyltransferase</fullName>
    </alternativeName>
    <alternativeName>
        <fullName evidence="8">Molybdopterin-guanine dinucleotide synthase</fullName>
        <shortName evidence="8">MGD synthase</shortName>
    </alternativeName>
</protein>
<dbReference type="InterPro" id="IPR013482">
    <property type="entry name" value="Molybde_CF_guanTrfase"/>
</dbReference>
<comment type="catalytic activity">
    <reaction evidence="8">
        <text>Mo-molybdopterin + GTP + H(+) = Mo-molybdopterin guanine dinucleotide + diphosphate</text>
        <dbReference type="Rhea" id="RHEA:34243"/>
        <dbReference type="ChEBI" id="CHEBI:15378"/>
        <dbReference type="ChEBI" id="CHEBI:33019"/>
        <dbReference type="ChEBI" id="CHEBI:37565"/>
        <dbReference type="ChEBI" id="CHEBI:71302"/>
        <dbReference type="ChEBI" id="CHEBI:71310"/>
        <dbReference type="EC" id="2.7.7.77"/>
    </reaction>
</comment>